<evidence type="ECO:0000313" key="6">
    <source>
        <dbReference type="Proteomes" id="UP000807469"/>
    </source>
</evidence>
<keyword evidence="6" id="KW-1185">Reference proteome</keyword>
<accession>A0A9P6D446</accession>
<dbReference type="AlphaFoldDB" id="A0A9P6D446"/>
<sequence length="581" mass="64885">MSNASNPPGGPRLPTQLPRRKPSSRLASLGVPKKGHDSAALSMSRRASVAGLTSAKSQRTSKTTHKLVELPSGPQTRPLLAESEEDLTLGHEIDGGVREYKSQAERMSKDQRKQAGFKRLTAYCVAESFKMKLLSSFLKREHNVSPRAFDEALYVMYHLPLLPGYGPNANVRSSAPSKMKTGRSFLAHLSEAEENGYQGTYFTTPAHHPDTLGGYISSSSPVDTRKVDVPVYTSNVDPATPLLPSHTETDNETDLDVSGFATEPEPELETPFSEQAPGDRTQPLDIDPGAETDPGFYSRRKIARFEEDETPKRSDDDVAEVVFFEYGVVVFFGLSEEQEHDIIEDIDNAGIMKRKMEQSDWEIEECHFAHDSLIAYPRIYNDFFTLKSRSHLLKLSIAHALAQSTLLARYETNAQRVLSSPLTMSIPKQLAASGALKLRRHEALKLTGRLFKLRRDVNLVSNVLDVPELFWSEASLKELYDAVREYMEIKPRVQVLNEKLGVASDFLDAIHDHLNSNAMDRITWIVIWLIVVACVVELGEVIARLVFHAASTEKIRLASALMAPVSREDTLRTLERLMVVQ</sequence>
<dbReference type="GO" id="GO:0005739">
    <property type="term" value="C:mitochondrion"/>
    <property type="evidence" value="ECO:0007669"/>
    <property type="project" value="UniProtKB-ARBA"/>
</dbReference>
<dbReference type="PANTHER" id="PTHR16255">
    <property type="entry name" value="REQUIRED FOR MEIOTIC NUCLEAR DIVISION PROTEIN 1 HOMOLOG"/>
    <property type="match status" value="1"/>
</dbReference>
<dbReference type="InterPro" id="IPR003734">
    <property type="entry name" value="DUF155"/>
</dbReference>
<feature type="region of interest" description="Disordered" evidence="2">
    <location>
        <begin position="1"/>
        <end position="77"/>
    </location>
</feature>
<feature type="region of interest" description="Disordered" evidence="2">
    <location>
        <begin position="235"/>
        <end position="293"/>
    </location>
</feature>
<reference evidence="5" key="1">
    <citation type="submission" date="2020-11" db="EMBL/GenBank/DDBJ databases">
        <authorList>
            <consortium name="DOE Joint Genome Institute"/>
            <person name="Ahrendt S."/>
            <person name="Riley R."/>
            <person name="Andreopoulos W."/>
            <person name="Labutti K."/>
            <person name="Pangilinan J."/>
            <person name="Ruiz-Duenas F.J."/>
            <person name="Barrasa J.M."/>
            <person name="Sanchez-Garcia M."/>
            <person name="Camarero S."/>
            <person name="Miyauchi S."/>
            <person name="Serrano A."/>
            <person name="Linde D."/>
            <person name="Babiker R."/>
            <person name="Drula E."/>
            <person name="Ayuso-Fernandez I."/>
            <person name="Pacheco R."/>
            <person name="Padilla G."/>
            <person name="Ferreira P."/>
            <person name="Barriuso J."/>
            <person name="Kellner H."/>
            <person name="Castanera R."/>
            <person name="Alfaro M."/>
            <person name="Ramirez L."/>
            <person name="Pisabarro A.G."/>
            <person name="Kuo A."/>
            <person name="Tritt A."/>
            <person name="Lipzen A."/>
            <person name="He G."/>
            <person name="Yan M."/>
            <person name="Ng V."/>
            <person name="Cullen D."/>
            <person name="Martin F."/>
            <person name="Rosso M.-N."/>
            <person name="Henrissat B."/>
            <person name="Hibbett D."/>
            <person name="Martinez A.T."/>
            <person name="Grigoriev I.V."/>
        </authorList>
    </citation>
    <scope>NUCLEOTIDE SEQUENCE</scope>
    <source>
        <strain evidence="5">CIRM-BRFM 674</strain>
    </source>
</reference>
<evidence type="ECO:0000256" key="1">
    <source>
        <dbReference type="ARBA" id="ARBA00008306"/>
    </source>
</evidence>
<evidence type="ECO:0000313" key="5">
    <source>
        <dbReference type="EMBL" id="KAF9482288.1"/>
    </source>
</evidence>
<evidence type="ECO:0000256" key="2">
    <source>
        <dbReference type="SAM" id="MobiDB-lite"/>
    </source>
</evidence>
<dbReference type="Proteomes" id="UP000807469">
    <property type="component" value="Unassembled WGS sequence"/>
</dbReference>
<evidence type="ECO:0000256" key="3">
    <source>
        <dbReference type="SAM" id="Phobius"/>
    </source>
</evidence>
<dbReference type="PANTHER" id="PTHR16255:SF4">
    <property type="entry name" value="SPORULATION PROTEIN RMD8"/>
    <property type="match status" value="1"/>
</dbReference>
<dbReference type="EMBL" id="MU155167">
    <property type="protein sequence ID" value="KAF9482288.1"/>
    <property type="molecule type" value="Genomic_DNA"/>
</dbReference>
<proteinExistence type="inferred from homology"/>
<gene>
    <name evidence="5" type="ORF">BDN70DRAFT_875203</name>
</gene>
<evidence type="ECO:0000259" key="4">
    <source>
        <dbReference type="Pfam" id="PF02582"/>
    </source>
</evidence>
<protein>
    <submittedName>
        <fullName evidence="5">DUF155-domain-containing protein</fullName>
    </submittedName>
</protein>
<feature type="transmembrane region" description="Helical" evidence="3">
    <location>
        <begin position="522"/>
        <end position="547"/>
    </location>
</feature>
<dbReference type="InterPro" id="IPR051624">
    <property type="entry name" value="RMD1/Sad1-interacting"/>
</dbReference>
<comment type="caution">
    <text evidence="5">The sequence shown here is derived from an EMBL/GenBank/DDBJ whole genome shotgun (WGS) entry which is preliminary data.</text>
</comment>
<feature type="domain" description="DUF155" evidence="4">
    <location>
        <begin position="321"/>
        <end position="497"/>
    </location>
</feature>
<dbReference type="Pfam" id="PF02582">
    <property type="entry name" value="DUF155"/>
    <property type="match status" value="1"/>
</dbReference>
<keyword evidence="3" id="KW-1133">Transmembrane helix</keyword>
<comment type="similarity">
    <text evidence="1">Belongs to the RMD1/sif2 family.</text>
</comment>
<dbReference type="OrthoDB" id="18302at2759"/>
<organism evidence="5 6">
    <name type="scientific">Pholiota conissans</name>
    <dbReference type="NCBI Taxonomy" id="109636"/>
    <lineage>
        <taxon>Eukaryota</taxon>
        <taxon>Fungi</taxon>
        <taxon>Dikarya</taxon>
        <taxon>Basidiomycota</taxon>
        <taxon>Agaricomycotina</taxon>
        <taxon>Agaricomycetes</taxon>
        <taxon>Agaricomycetidae</taxon>
        <taxon>Agaricales</taxon>
        <taxon>Agaricineae</taxon>
        <taxon>Strophariaceae</taxon>
        <taxon>Pholiota</taxon>
    </lineage>
</organism>
<keyword evidence="3" id="KW-0812">Transmembrane</keyword>
<name>A0A9P6D446_9AGAR</name>
<keyword evidence="3" id="KW-0472">Membrane</keyword>